<proteinExistence type="predicted"/>
<gene>
    <name evidence="1" type="ORF">ENJ42_03300</name>
</gene>
<accession>A0A7C5QNY6</accession>
<feature type="non-terminal residue" evidence="1">
    <location>
        <position position="175"/>
    </location>
</feature>
<dbReference type="AlphaFoldDB" id="A0A7C5QNY6"/>
<sequence length="175" mass="18767">MTIMTPDSLTPENQMPVKLDPGDVCIAASYATGTPDIRRNSGEGRVLVYDENFNLKGALWTGRTGLVLGLAYCPLARELYVSDSSAKSIDRFSCAGELLFPHPDQQGKPFGTMACAHSGGLVTGEHIKGDKFPFIGGGEIYAFNQNGTQTGVYACERDPGKFGFHGVTSLVLENE</sequence>
<dbReference type="SUPFAM" id="SSF101898">
    <property type="entry name" value="NHL repeat"/>
    <property type="match status" value="1"/>
</dbReference>
<organism evidence="1">
    <name type="scientific">Hellea balneolensis</name>
    <dbReference type="NCBI Taxonomy" id="287478"/>
    <lineage>
        <taxon>Bacteria</taxon>
        <taxon>Pseudomonadati</taxon>
        <taxon>Pseudomonadota</taxon>
        <taxon>Alphaproteobacteria</taxon>
        <taxon>Maricaulales</taxon>
        <taxon>Robiginitomaculaceae</taxon>
        <taxon>Hellea</taxon>
    </lineage>
</organism>
<reference evidence="1" key="1">
    <citation type="journal article" date="2020" name="mSystems">
        <title>Genome- and Community-Level Interaction Insights into Carbon Utilization and Element Cycling Functions of Hydrothermarchaeota in Hydrothermal Sediment.</title>
        <authorList>
            <person name="Zhou Z."/>
            <person name="Liu Y."/>
            <person name="Xu W."/>
            <person name="Pan J."/>
            <person name="Luo Z.H."/>
            <person name="Li M."/>
        </authorList>
    </citation>
    <scope>NUCLEOTIDE SEQUENCE [LARGE SCALE GENOMIC DNA]</scope>
    <source>
        <strain evidence="1">HyVt-485</strain>
    </source>
</reference>
<comment type="caution">
    <text evidence="1">The sequence shown here is derived from an EMBL/GenBank/DDBJ whole genome shotgun (WGS) entry which is preliminary data.</text>
</comment>
<dbReference type="Proteomes" id="UP000885830">
    <property type="component" value="Unassembled WGS sequence"/>
</dbReference>
<evidence type="ECO:0000313" key="1">
    <source>
        <dbReference type="EMBL" id="HHL42621.1"/>
    </source>
</evidence>
<protein>
    <submittedName>
        <fullName evidence="1">Uncharacterized protein</fullName>
    </submittedName>
</protein>
<dbReference type="EMBL" id="DRMJ01000162">
    <property type="protein sequence ID" value="HHL42621.1"/>
    <property type="molecule type" value="Genomic_DNA"/>
</dbReference>
<name>A0A7C5QNY6_9PROT</name>